<evidence type="ECO:0000313" key="7">
    <source>
        <dbReference type="EMBL" id="RKD26056.1"/>
    </source>
</evidence>
<dbReference type="Gene3D" id="3.90.1720.10">
    <property type="entry name" value="endopeptidase domain like (from Nostoc punctiforme)"/>
    <property type="match status" value="1"/>
</dbReference>
<dbReference type="OrthoDB" id="9813118at2"/>
<dbReference type="EMBL" id="MCHY01000006">
    <property type="protein sequence ID" value="RKD26056.1"/>
    <property type="molecule type" value="Genomic_DNA"/>
</dbReference>
<comment type="similarity">
    <text evidence="1">Belongs to the peptidase C40 family.</text>
</comment>
<dbReference type="Proteomes" id="UP000284219">
    <property type="component" value="Unassembled WGS sequence"/>
</dbReference>
<dbReference type="AlphaFoldDB" id="A0A419SP32"/>
<evidence type="ECO:0000256" key="4">
    <source>
        <dbReference type="ARBA" id="ARBA00022807"/>
    </source>
</evidence>
<organism evidence="7 8">
    <name type="scientific">Ammoniphilus oxalaticus</name>
    <dbReference type="NCBI Taxonomy" id="66863"/>
    <lineage>
        <taxon>Bacteria</taxon>
        <taxon>Bacillati</taxon>
        <taxon>Bacillota</taxon>
        <taxon>Bacilli</taxon>
        <taxon>Bacillales</taxon>
        <taxon>Paenibacillaceae</taxon>
        <taxon>Aneurinibacillus group</taxon>
        <taxon>Ammoniphilus</taxon>
    </lineage>
</organism>
<name>A0A419SP32_9BACL</name>
<dbReference type="PROSITE" id="PS51935">
    <property type="entry name" value="NLPC_P60"/>
    <property type="match status" value="1"/>
</dbReference>
<dbReference type="PANTHER" id="PTHR47053:SF1">
    <property type="entry name" value="MUREIN DD-ENDOPEPTIDASE MEPH-RELATED"/>
    <property type="match status" value="1"/>
</dbReference>
<sequence>MKKKWMKKWVAIGLSAMFIAGSFTALPLSPIQTASAAAQVSGSKLIATGKKYLGVPYKLGGKTPKAFDCQGFTRYVFSKQGVNLPSGARNQSKVGKYVSRSNLKVGDLVFFSTSATKKYSSSSIKRIGHVGIYAGNGKVLHTYGKGGVKFSDLNSKWWKSHYVTARRV</sequence>
<feature type="signal peptide" evidence="5">
    <location>
        <begin position="1"/>
        <end position="25"/>
    </location>
</feature>
<keyword evidence="8" id="KW-1185">Reference proteome</keyword>
<keyword evidence="2" id="KW-0645">Protease</keyword>
<dbReference type="GO" id="GO:0008234">
    <property type="term" value="F:cysteine-type peptidase activity"/>
    <property type="evidence" value="ECO:0007669"/>
    <property type="project" value="UniProtKB-KW"/>
</dbReference>
<dbReference type="SUPFAM" id="SSF54001">
    <property type="entry name" value="Cysteine proteinases"/>
    <property type="match status" value="1"/>
</dbReference>
<keyword evidence="4" id="KW-0788">Thiol protease</keyword>
<evidence type="ECO:0000256" key="3">
    <source>
        <dbReference type="ARBA" id="ARBA00022801"/>
    </source>
</evidence>
<evidence type="ECO:0000313" key="8">
    <source>
        <dbReference type="Proteomes" id="UP000284219"/>
    </source>
</evidence>
<evidence type="ECO:0000256" key="2">
    <source>
        <dbReference type="ARBA" id="ARBA00022670"/>
    </source>
</evidence>
<evidence type="ECO:0000259" key="6">
    <source>
        <dbReference type="PROSITE" id="PS51935"/>
    </source>
</evidence>
<evidence type="ECO:0000256" key="5">
    <source>
        <dbReference type="SAM" id="SignalP"/>
    </source>
</evidence>
<dbReference type="PANTHER" id="PTHR47053">
    <property type="entry name" value="MUREIN DD-ENDOPEPTIDASE MEPH-RELATED"/>
    <property type="match status" value="1"/>
</dbReference>
<evidence type="ECO:0000256" key="1">
    <source>
        <dbReference type="ARBA" id="ARBA00007074"/>
    </source>
</evidence>
<gene>
    <name evidence="7" type="ORF">BEP19_02800</name>
</gene>
<dbReference type="GO" id="GO:0006508">
    <property type="term" value="P:proteolysis"/>
    <property type="evidence" value="ECO:0007669"/>
    <property type="project" value="UniProtKB-KW"/>
</dbReference>
<accession>A0A419SP32</accession>
<dbReference type="Pfam" id="PF00877">
    <property type="entry name" value="NLPC_P60"/>
    <property type="match status" value="1"/>
</dbReference>
<protein>
    <recommendedName>
        <fullName evidence="6">NlpC/P60 domain-containing protein</fullName>
    </recommendedName>
</protein>
<keyword evidence="3" id="KW-0378">Hydrolase</keyword>
<dbReference type="InterPro" id="IPR000064">
    <property type="entry name" value="NLP_P60_dom"/>
</dbReference>
<reference evidence="7 8" key="1">
    <citation type="submission" date="2016-08" db="EMBL/GenBank/DDBJ databases">
        <title>Novel Firmicute Genomes.</title>
        <authorList>
            <person name="Poppleton D.I."/>
            <person name="Gribaldo S."/>
        </authorList>
    </citation>
    <scope>NUCLEOTIDE SEQUENCE [LARGE SCALE GENOMIC DNA]</scope>
    <source>
        <strain evidence="7 8">RAOx-1</strain>
    </source>
</reference>
<dbReference type="InterPro" id="IPR051202">
    <property type="entry name" value="Peptidase_C40"/>
</dbReference>
<dbReference type="InterPro" id="IPR038765">
    <property type="entry name" value="Papain-like_cys_pep_sf"/>
</dbReference>
<feature type="chain" id="PRO_5038677412" description="NlpC/P60 domain-containing protein" evidence="5">
    <location>
        <begin position="26"/>
        <end position="168"/>
    </location>
</feature>
<feature type="domain" description="NlpC/P60" evidence="6">
    <location>
        <begin position="39"/>
        <end position="168"/>
    </location>
</feature>
<comment type="caution">
    <text evidence="7">The sequence shown here is derived from an EMBL/GenBank/DDBJ whole genome shotgun (WGS) entry which is preliminary data.</text>
</comment>
<keyword evidence="5" id="KW-0732">Signal</keyword>
<proteinExistence type="inferred from homology"/>